<dbReference type="HAMAP" id="MF_01894">
    <property type="entry name" value="Smc_prok"/>
    <property type="match status" value="1"/>
</dbReference>
<feature type="domain" description="RecF/RecN/SMC N-terminal" evidence="8">
    <location>
        <begin position="7"/>
        <end position="1493"/>
    </location>
</feature>
<feature type="binding site" evidence="6">
    <location>
        <begin position="34"/>
        <end position="41"/>
    </location>
    <ligand>
        <name>ATP</name>
        <dbReference type="ChEBI" id="CHEBI:30616"/>
    </ligand>
</feature>
<evidence type="ECO:0000256" key="7">
    <source>
        <dbReference type="SAM" id="MobiDB-lite"/>
    </source>
</evidence>
<organism evidence="9 10">
    <name type="scientific">Acetobacter fallax</name>
    <dbReference type="NCBI Taxonomy" id="1737473"/>
    <lineage>
        <taxon>Bacteria</taxon>
        <taxon>Pseudomonadati</taxon>
        <taxon>Pseudomonadota</taxon>
        <taxon>Alphaproteobacteria</taxon>
        <taxon>Acetobacterales</taxon>
        <taxon>Acetobacteraceae</taxon>
        <taxon>Acetobacter</taxon>
    </lineage>
</organism>
<keyword evidence="5 6" id="KW-0238">DNA-binding</keyword>
<feature type="coiled-coil region" evidence="6">
    <location>
        <begin position="587"/>
        <end position="683"/>
    </location>
</feature>
<feature type="region of interest" description="Disordered" evidence="7">
    <location>
        <begin position="944"/>
        <end position="986"/>
    </location>
</feature>
<keyword evidence="4 6" id="KW-0175">Coiled coil</keyword>
<dbReference type="InterPro" id="IPR003395">
    <property type="entry name" value="RecF/RecN/SMC_N"/>
</dbReference>
<evidence type="ECO:0000256" key="3">
    <source>
        <dbReference type="ARBA" id="ARBA00022840"/>
    </source>
</evidence>
<keyword evidence="10" id="KW-1185">Reference proteome</keyword>
<feature type="compositionally biased region" description="Basic and acidic residues" evidence="7">
    <location>
        <begin position="953"/>
        <end position="982"/>
    </location>
</feature>
<comment type="subunit">
    <text evidence="6">Homodimer.</text>
</comment>
<comment type="function">
    <text evidence="6">Required for chromosome condensation and partitioning.</text>
</comment>
<evidence type="ECO:0000256" key="1">
    <source>
        <dbReference type="ARBA" id="ARBA00022490"/>
    </source>
</evidence>
<comment type="caution">
    <text evidence="9">The sequence shown here is derived from an EMBL/GenBank/DDBJ whole genome shotgun (WGS) entry which is preliminary data.</text>
</comment>
<sequence>MSARFIQLRIAGFKSFADPVTVDILPGLTGIVGPNGCGKSNVVEGLRWAMGETSARSLRGGEMDDLIFAGTASRPARNLAEVTLTLENAKGLGPGAFAEQDDLQVTRRAERGEGSDYRLNGRPIRARDVQTLFADLASGAQSSAMVSQGRVAMLVGARPEERRTILEEAAGITGLHARRHEAELKLRATETNLTRAEDLRTQIESRLAGLTSQSTQASKYRELSAGLREAETSLLALLHARARHQVERAQQATIAARKALIAAEEAAETAVLADYEADKALPPLREAAETARTVLERRRVAAEGVAREEQRAAEAAEAAAGRLQQCEADRDAAASRLQDASETLARLRADAKDIAEKQAALPELQAEAEAAVLAAQAAVNEATQQLEQRTAEATAAKTRAEQAQAALEAATGRHDRLVQARTALEAEMAALRADLPDEETLTAAERAVREASERLAGCREAEDVAVLRRTESQLALSIARNTAQAARTRHEECQAALTAVRTRLAALTRDCEALSRRRDEARKELVPEERLAALVTALEEAGAEHGRAVPAFEAAESERAAAAAALIEARARTQEDSTARATAAEGVRKARDALGRAEREAATLSRELEEAGRHAVADSVLENAQAARAVEEQRLAAAEVALTRAEDSLTESTTLVREKDGALGSLRAELTRLRAQIDGLAQALGDEQESDGSPSVSPVSDQLRVPDGLEIALAAALADGLDAPEAASAPDAPRSWVVLPPVAEPGLPAGATALSTLVEAPGVLRRALSQAGLVGSDAAGSELVSVLQPGQCLVTRDGALWRWDGYRVEAGQPNAAAQRLAQRRTLRESQARLDMLAKELPAAERGAADAAQALTAATEAVRGTRAERSGIEAALGKARTMEAETSRRHAAARARMDGVRPQHERAEQALGAAKQSLAEAVTVEEALPDAAALRAAHEAAKIREQRAGQAETATREARRKAEQQLERARREKQEAETRHGNVETRLGTLLPDLARLTGEREAGEQAVRVAETALREASDPAAAGQALTDAEKEAAAAETGAKSARVALEGAEREATRLDTALRAMQEKSLERKTRLSALAPRQATLQDDVAEAESALEIARTAASSVDRDAAEVGLDALRERLAGLRADEQAARERRAALLAETGTLVARDASLRASAEEWSGRENVARGQLEEAAQRLAAVAAEHETVSALPAEAQRLRETSATALEEAEAAFLACDSARETAETRQKEAQEARRQTGSDLATARETLLRSEGKSEQARAILDQLLAETPEPPLVPVGDLTEAAETGLRRKIGRLARERDELGPVNLRADIEAQEAEQQIETIRREHGELETAIARLRGSIGALNKEGRERLMAVFTQVDHHFQSLFSRMFGGGKAHLGLVGSDDPLQAGLEIYAQPPGKKLATLSLLSGGEQALTALSLIFAVFRCNPAPICVLDEVDAPLDDANVGRFCSLLGDMAGEAGTRFLVVTHHQLTMAHMDRLFGVTMQERGVSRVLSVDLERASAMAGERKKEEAHA</sequence>
<comment type="domain">
    <text evidence="6">Contains large globular domains required for ATP hydrolysis at each terminus and a third globular domain forming a flexible hinge near the middle of the molecule. These domains are separated by coiled-coil structures.</text>
</comment>
<feature type="region of interest" description="Disordered" evidence="7">
    <location>
        <begin position="1221"/>
        <end position="1242"/>
    </location>
</feature>
<dbReference type="Proteomes" id="UP000615326">
    <property type="component" value="Unassembled WGS sequence"/>
</dbReference>
<dbReference type="InterPro" id="IPR011890">
    <property type="entry name" value="SMC_prok"/>
</dbReference>
<reference evidence="9 10" key="1">
    <citation type="journal article" date="2020" name="Int. J. Syst. Evol. Microbiol.">
        <title>Novel acetic acid bacteria from cider fermentations: Acetobacter conturbans sp. nov. and Acetobacter fallax sp. nov.</title>
        <authorList>
            <person name="Sombolestani A.S."/>
            <person name="Cleenwerck I."/>
            <person name="Cnockaert M."/>
            <person name="Borremans W."/>
            <person name="Wieme A.D."/>
            <person name="De Vuyst L."/>
            <person name="Vandamme P."/>
        </authorList>
    </citation>
    <scope>NUCLEOTIDE SEQUENCE [LARGE SCALE GENOMIC DNA]</scope>
    <source>
        <strain evidence="9 10">LMG 1637</strain>
    </source>
</reference>
<feature type="compositionally biased region" description="Basic and acidic residues" evidence="7">
    <location>
        <begin position="1221"/>
        <end position="1238"/>
    </location>
</feature>
<evidence type="ECO:0000256" key="4">
    <source>
        <dbReference type="ARBA" id="ARBA00023054"/>
    </source>
</evidence>
<evidence type="ECO:0000259" key="8">
    <source>
        <dbReference type="Pfam" id="PF02463"/>
    </source>
</evidence>
<dbReference type="CDD" id="cd03278">
    <property type="entry name" value="ABC_SMC_barmotin"/>
    <property type="match status" value="1"/>
</dbReference>
<evidence type="ECO:0000256" key="6">
    <source>
        <dbReference type="HAMAP-Rule" id="MF_01894"/>
    </source>
</evidence>
<dbReference type="RefSeq" id="WP_173575826.1">
    <property type="nucleotide sequence ID" value="NZ_WOSW01000001.1"/>
</dbReference>
<gene>
    <name evidence="6" type="primary">smc</name>
    <name evidence="9" type="ORF">GOB84_01540</name>
</gene>
<dbReference type="SUPFAM" id="SSF52540">
    <property type="entry name" value="P-loop containing nucleoside triphosphate hydrolases"/>
    <property type="match status" value="1"/>
</dbReference>
<comment type="similarity">
    <text evidence="6">Belongs to the SMC family.</text>
</comment>
<proteinExistence type="inferred from homology"/>
<feature type="coiled-coil region" evidence="6">
    <location>
        <begin position="323"/>
        <end position="461"/>
    </location>
</feature>
<evidence type="ECO:0000256" key="5">
    <source>
        <dbReference type="ARBA" id="ARBA00023125"/>
    </source>
</evidence>
<comment type="subcellular location">
    <subcellularLocation>
        <location evidence="6">Cytoplasm</location>
    </subcellularLocation>
</comment>
<keyword evidence="3 6" id="KW-0067">ATP-binding</keyword>
<feature type="coiled-coil region" evidence="6">
    <location>
        <begin position="497"/>
        <end position="524"/>
    </location>
</feature>
<feature type="coiled-coil region" evidence="6">
    <location>
        <begin position="1307"/>
        <end position="1334"/>
    </location>
</feature>
<dbReference type="Pfam" id="PF02463">
    <property type="entry name" value="SMC_N"/>
    <property type="match status" value="1"/>
</dbReference>
<dbReference type="EMBL" id="WOSW01000001">
    <property type="protein sequence ID" value="NHO31258.1"/>
    <property type="molecule type" value="Genomic_DNA"/>
</dbReference>
<accession>A0ABX0K8X0</accession>
<evidence type="ECO:0000313" key="9">
    <source>
        <dbReference type="EMBL" id="NHO31258.1"/>
    </source>
</evidence>
<evidence type="ECO:0000313" key="10">
    <source>
        <dbReference type="Proteomes" id="UP000615326"/>
    </source>
</evidence>
<name>A0ABX0K8X0_9PROT</name>
<feature type="coiled-coil region" evidence="6">
    <location>
        <begin position="1109"/>
        <end position="1143"/>
    </location>
</feature>
<keyword evidence="1 6" id="KW-0963">Cytoplasm</keyword>
<dbReference type="PANTHER" id="PTHR43977">
    <property type="entry name" value="STRUCTURAL MAINTENANCE OF CHROMOSOMES PROTEIN 3"/>
    <property type="match status" value="1"/>
</dbReference>
<feature type="coiled-coil region" evidence="6">
    <location>
        <begin position="179"/>
        <end position="213"/>
    </location>
</feature>
<keyword evidence="2 6" id="KW-0547">Nucleotide-binding</keyword>
<dbReference type="PIRSF" id="PIRSF005719">
    <property type="entry name" value="SMC"/>
    <property type="match status" value="1"/>
</dbReference>
<evidence type="ECO:0000256" key="2">
    <source>
        <dbReference type="ARBA" id="ARBA00022741"/>
    </source>
</evidence>
<dbReference type="InterPro" id="IPR027417">
    <property type="entry name" value="P-loop_NTPase"/>
</dbReference>
<dbReference type="InterPro" id="IPR024704">
    <property type="entry name" value="SMC"/>
</dbReference>
<dbReference type="Gene3D" id="3.40.50.300">
    <property type="entry name" value="P-loop containing nucleotide triphosphate hydrolases"/>
    <property type="match status" value="2"/>
</dbReference>
<protein>
    <recommendedName>
        <fullName evidence="6">Chromosome partition protein Smc</fullName>
    </recommendedName>
</protein>